<name>A0A251S3N8_HELAN</name>
<reference evidence="2" key="3">
    <citation type="submission" date="2020-06" db="EMBL/GenBank/DDBJ databases">
        <title>Helianthus annuus Genome sequencing and assembly Release 2.</title>
        <authorList>
            <person name="Gouzy J."/>
            <person name="Langlade N."/>
            <person name="Munos S."/>
        </authorList>
    </citation>
    <scope>NUCLEOTIDE SEQUENCE</scope>
    <source>
        <tissue evidence="2">Leaves</tissue>
    </source>
</reference>
<evidence type="ECO:0000313" key="2">
    <source>
        <dbReference type="EMBL" id="KAF5762458.1"/>
    </source>
</evidence>
<dbReference type="EMBL" id="MNCJ02000331">
    <property type="protein sequence ID" value="KAF5762458.1"/>
    <property type="molecule type" value="Genomic_DNA"/>
</dbReference>
<dbReference type="InParanoid" id="A0A251S3N8"/>
<proteinExistence type="predicted"/>
<reference evidence="2 4" key="1">
    <citation type="journal article" date="2017" name="Nature">
        <title>The sunflower genome provides insights into oil metabolism, flowering and Asterid evolution.</title>
        <authorList>
            <person name="Badouin H."/>
            <person name="Gouzy J."/>
            <person name="Grassa C.J."/>
            <person name="Murat F."/>
            <person name="Staton S.E."/>
            <person name="Cottret L."/>
            <person name="Lelandais-Briere C."/>
            <person name="Owens G.L."/>
            <person name="Carrere S."/>
            <person name="Mayjonade B."/>
            <person name="Legrand L."/>
            <person name="Gill N."/>
            <person name="Kane N.C."/>
            <person name="Bowers J.E."/>
            <person name="Hubner S."/>
            <person name="Bellec A."/>
            <person name="Berard A."/>
            <person name="Berges H."/>
            <person name="Blanchet N."/>
            <person name="Boniface M.C."/>
            <person name="Brunel D."/>
            <person name="Catrice O."/>
            <person name="Chaidir N."/>
            <person name="Claudel C."/>
            <person name="Donnadieu C."/>
            <person name="Faraut T."/>
            <person name="Fievet G."/>
            <person name="Helmstetter N."/>
            <person name="King M."/>
            <person name="Knapp S.J."/>
            <person name="Lai Z."/>
            <person name="Le Paslier M.C."/>
            <person name="Lippi Y."/>
            <person name="Lorenzon L."/>
            <person name="Mandel J.R."/>
            <person name="Marage G."/>
            <person name="Marchand G."/>
            <person name="Marquand E."/>
            <person name="Bret-Mestries E."/>
            <person name="Morien E."/>
            <person name="Nambeesan S."/>
            <person name="Nguyen T."/>
            <person name="Pegot-Espagnet P."/>
            <person name="Pouilly N."/>
            <person name="Raftis F."/>
            <person name="Sallet E."/>
            <person name="Schiex T."/>
            <person name="Thomas J."/>
            <person name="Vandecasteele C."/>
            <person name="Vares D."/>
            <person name="Vear F."/>
            <person name="Vautrin S."/>
            <person name="Crespi M."/>
            <person name="Mangin B."/>
            <person name="Burke J.M."/>
            <person name="Salse J."/>
            <person name="Munos S."/>
            <person name="Vincourt P."/>
            <person name="Rieseberg L.H."/>
            <person name="Langlade N.B."/>
        </authorList>
    </citation>
    <scope>NUCLEOTIDE SEQUENCE [LARGE SCALE GENOMIC DNA]</scope>
    <source>
        <strain evidence="4">cv. SF193</strain>
        <tissue evidence="2">Leaves</tissue>
    </source>
</reference>
<dbReference type="AlphaFoldDB" id="A0A251S3N8"/>
<dbReference type="Gramene" id="mRNA:HanXRQr2_Chr16g0776951">
    <property type="protein sequence ID" value="mRNA:HanXRQr2_Chr16g0776951"/>
    <property type="gene ID" value="HanXRQr2_Chr16g0776951"/>
</dbReference>
<evidence type="ECO:0000313" key="3">
    <source>
        <dbReference type="EMBL" id="OTF93330.1"/>
    </source>
</evidence>
<gene>
    <name evidence="3" type="ORF">HannXRQ_Chr16g0531701</name>
    <name evidence="2" type="ORF">HanXRQr2_Chr16g0776951</name>
</gene>
<dbReference type="Proteomes" id="UP000215914">
    <property type="component" value="Chromosome 16"/>
</dbReference>
<dbReference type="EMBL" id="CM007905">
    <property type="protein sequence ID" value="OTF93330.1"/>
    <property type="molecule type" value="Genomic_DNA"/>
</dbReference>
<sequence>MLGSRMSVVVELTATKPVRSDGADDSNNNGITHTKSPLNGVVDQLRTKAYPASKLRSVHYQLELAVWEAGVVMGRDTWNLNTSSMVYVLLVY</sequence>
<organism evidence="3 4">
    <name type="scientific">Helianthus annuus</name>
    <name type="common">Common sunflower</name>
    <dbReference type="NCBI Taxonomy" id="4232"/>
    <lineage>
        <taxon>Eukaryota</taxon>
        <taxon>Viridiplantae</taxon>
        <taxon>Streptophyta</taxon>
        <taxon>Embryophyta</taxon>
        <taxon>Tracheophyta</taxon>
        <taxon>Spermatophyta</taxon>
        <taxon>Magnoliopsida</taxon>
        <taxon>eudicotyledons</taxon>
        <taxon>Gunneridae</taxon>
        <taxon>Pentapetalae</taxon>
        <taxon>asterids</taxon>
        <taxon>campanulids</taxon>
        <taxon>Asterales</taxon>
        <taxon>Asteraceae</taxon>
        <taxon>Asteroideae</taxon>
        <taxon>Heliantheae alliance</taxon>
        <taxon>Heliantheae</taxon>
        <taxon>Helianthus</taxon>
    </lineage>
</organism>
<feature type="compositionally biased region" description="Polar residues" evidence="1">
    <location>
        <begin position="25"/>
        <end position="37"/>
    </location>
</feature>
<evidence type="ECO:0000256" key="1">
    <source>
        <dbReference type="SAM" id="MobiDB-lite"/>
    </source>
</evidence>
<keyword evidence="4" id="KW-1185">Reference proteome</keyword>
<reference evidence="3" key="2">
    <citation type="submission" date="2017-02" db="EMBL/GenBank/DDBJ databases">
        <title>Sunflower complete genome.</title>
        <authorList>
            <person name="Langlade N."/>
            <person name="Munos S."/>
        </authorList>
    </citation>
    <scope>NUCLEOTIDE SEQUENCE [LARGE SCALE GENOMIC DNA]</scope>
    <source>
        <tissue evidence="3">Leaves</tissue>
    </source>
</reference>
<protein>
    <submittedName>
        <fullName evidence="3">Uncharacterized protein</fullName>
    </submittedName>
</protein>
<evidence type="ECO:0000313" key="4">
    <source>
        <dbReference type="Proteomes" id="UP000215914"/>
    </source>
</evidence>
<accession>A0A251S3N8</accession>
<feature type="region of interest" description="Disordered" evidence="1">
    <location>
        <begin position="18"/>
        <end position="37"/>
    </location>
</feature>